<feature type="domain" description="Integrase catalytic" evidence="1">
    <location>
        <begin position="210"/>
        <end position="371"/>
    </location>
</feature>
<reference evidence="3" key="1">
    <citation type="submission" date="2025-08" db="UniProtKB">
        <authorList>
            <consortium name="RefSeq"/>
        </authorList>
    </citation>
    <scope>IDENTIFICATION</scope>
    <source>
        <tissue evidence="3">Whole larval tissue</tissue>
    </source>
</reference>
<evidence type="ECO:0000313" key="3">
    <source>
        <dbReference type="RefSeq" id="XP_050557430.1"/>
    </source>
</evidence>
<dbReference type="SUPFAM" id="SSF53098">
    <property type="entry name" value="Ribonuclease H-like"/>
    <property type="match status" value="1"/>
</dbReference>
<name>A0A9R0F0Q3_SPOFR</name>
<dbReference type="GO" id="GO:0003676">
    <property type="term" value="F:nucleic acid binding"/>
    <property type="evidence" value="ECO:0007669"/>
    <property type="project" value="InterPro"/>
</dbReference>
<dbReference type="PROSITE" id="PS50994">
    <property type="entry name" value="INTEGRASE"/>
    <property type="match status" value="1"/>
</dbReference>
<dbReference type="RefSeq" id="XP_050557430.1">
    <property type="nucleotide sequence ID" value="XM_050701473.1"/>
</dbReference>
<keyword evidence="2" id="KW-1185">Reference proteome</keyword>
<evidence type="ECO:0000259" key="1">
    <source>
        <dbReference type="PROSITE" id="PS50994"/>
    </source>
</evidence>
<dbReference type="GO" id="GO:0015074">
    <property type="term" value="P:DNA integration"/>
    <property type="evidence" value="ECO:0007669"/>
    <property type="project" value="InterPro"/>
</dbReference>
<dbReference type="AlphaFoldDB" id="A0A9R0F0Q3"/>
<sequence length="441" mass="50465">MSDVAVGLQSDIKNPSNEDVDRDEFYRRLCEVLTKKASNAALLSREKYCWLIERIKYAKTAAKKTPADYRRLKKFEIIETPDGEKLYSARALGDKRRQMFVPIDEVYDIIAEYHIKLNHGGRSRMMVELKRKYRNVTAESVLVYLSMCATCKNKTPKKRTKPSLNASISEKFENVTESCNDTSSNAISECSASNLEIEPEDLLRELKYSTYKTPELYSRGQIDILSVTNELCEEYKYLMVYRNFISKFIHLKAMKTLNVDEAVDELLTIFLMFGAPNILQSLNGLALAKPICRRISNLCPQIKVVASDSTFTKSDFEGKSNEDILKKLNDWLDKNDSRKWQEGVKFVQYELNTTFNEVLCRTPSEMVFGGNPKGGLASFMSRNVFEDLITEEDLVAALDNKDPIGPKQLKLRESIVLPRNFIKIEPGDDSQTEMEEEDADD</sequence>
<accession>A0A9R0F0Q3</accession>
<protein>
    <submittedName>
        <fullName evidence="3">SCAN domain-containing protein 3-like</fullName>
    </submittedName>
</protein>
<organism evidence="2 3">
    <name type="scientific">Spodoptera frugiperda</name>
    <name type="common">Fall armyworm</name>
    <dbReference type="NCBI Taxonomy" id="7108"/>
    <lineage>
        <taxon>Eukaryota</taxon>
        <taxon>Metazoa</taxon>
        <taxon>Ecdysozoa</taxon>
        <taxon>Arthropoda</taxon>
        <taxon>Hexapoda</taxon>
        <taxon>Insecta</taxon>
        <taxon>Pterygota</taxon>
        <taxon>Neoptera</taxon>
        <taxon>Endopterygota</taxon>
        <taxon>Lepidoptera</taxon>
        <taxon>Glossata</taxon>
        <taxon>Ditrysia</taxon>
        <taxon>Noctuoidea</taxon>
        <taxon>Noctuidae</taxon>
        <taxon>Amphipyrinae</taxon>
        <taxon>Spodoptera</taxon>
    </lineage>
</organism>
<dbReference type="GeneID" id="126911956"/>
<dbReference type="InterPro" id="IPR012337">
    <property type="entry name" value="RNaseH-like_sf"/>
</dbReference>
<gene>
    <name evidence="3" type="primary">LOC126911956</name>
</gene>
<proteinExistence type="predicted"/>
<evidence type="ECO:0000313" key="2">
    <source>
        <dbReference type="Proteomes" id="UP000829999"/>
    </source>
</evidence>
<dbReference type="Proteomes" id="UP000829999">
    <property type="component" value="Chromosome 20"/>
</dbReference>
<dbReference type="OrthoDB" id="441971at2759"/>
<dbReference type="InterPro" id="IPR036397">
    <property type="entry name" value="RNaseH_sf"/>
</dbReference>
<dbReference type="InterPro" id="IPR001584">
    <property type="entry name" value="Integrase_cat-core"/>
</dbReference>
<dbReference type="Gene3D" id="3.30.420.10">
    <property type="entry name" value="Ribonuclease H-like superfamily/Ribonuclease H"/>
    <property type="match status" value="1"/>
</dbReference>